<dbReference type="AlphaFoldDB" id="A0A0F0LDU8"/>
<dbReference type="STRING" id="582680.RS86_03515"/>
<reference evidence="2 3" key="1">
    <citation type="submission" date="2015-02" db="EMBL/GenBank/DDBJ databases">
        <title>Draft genome sequences of ten Microbacterium spp. with emphasis on heavy metal contaminated environments.</title>
        <authorList>
            <person name="Corretto E."/>
        </authorList>
    </citation>
    <scope>NUCLEOTIDE SEQUENCE [LARGE SCALE GENOMIC DNA]</scope>
    <source>
        <strain evidence="2 3">ARN176</strain>
    </source>
</reference>
<protein>
    <submittedName>
        <fullName evidence="2">CHAT domain protein</fullName>
    </submittedName>
</protein>
<keyword evidence="3" id="KW-1185">Reference proteome</keyword>
<evidence type="ECO:0000313" key="3">
    <source>
        <dbReference type="Proteomes" id="UP000033740"/>
    </source>
</evidence>
<comment type="caution">
    <text evidence="2">The sequence shown here is derived from an EMBL/GenBank/DDBJ whole genome shotgun (WGS) entry which is preliminary data.</text>
</comment>
<name>A0A0F0LDU8_9MICO</name>
<evidence type="ECO:0000259" key="1">
    <source>
        <dbReference type="Pfam" id="PF12770"/>
    </source>
</evidence>
<organism evidence="2 3">
    <name type="scientific">Microbacterium azadirachtae</name>
    <dbReference type="NCBI Taxonomy" id="582680"/>
    <lineage>
        <taxon>Bacteria</taxon>
        <taxon>Bacillati</taxon>
        <taxon>Actinomycetota</taxon>
        <taxon>Actinomycetes</taxon>
        <taxon>Micrococcales</taxon>
        <taxon>Microbacteriaceae</taxon>
        <taxon>Microbacterium</taxon>
    </lineage>
</organism>
<dbReference type="EMBL" id="JYIX01000039">
    <property type="protein sequence ID" value="KJL31392.1"/>
    <property type="molecule type" value="Genomic_DNA"/>
</dbReference>
<dbReference type="RefSeq" id="WP_045273521.1">
    <property type="nucleotide sequence ID" value="NZ_JYIX01000039.1"/>
</dbReference>
<feature type="domain" description="CHAT" evidence="1">
    <location>
        <begin position="97"/>
        <end position="406"/>
    </location>
</feature>
<dbReference type="InterPro" id="IPR024983">
    <property type="entry name" value="CHAT_dom"/>
</dbReference>
<dbReference type="Proteomes" id="UP000033740">
    <property type="component" value="Unassembled WGS sequence"/>
</dbReference>
<gene>
    <name evidence="2" type="ORF">RS86_03515</name>
</gene>
<proteinExistence type="predicted"/>
<evidence type="ECO:0000313" key="2">
    <source>
        <dbReference type="EMBL" id="KJL31392.1"/>
    </source>
</evidence>
<dbReference type="PATRIC" id="fig|582680.6.peg.3599"/>
<dbReference type="Pfam" id="PF12770">
    <property type="entry name" value="CHAT"/>
    <property type="match status" value="1"/>
</dbReference>
<sequence length="418" mass="43709">MPGERGGAGDVAEGAPDHPRVQLKYADVGDLYVTWRWEHAPERPRAYAIPRAAVQPALDRLDESVPSPRPGESVSAALDRAFRGPLADPDRERGLSAELAGALLPAPLAAELNALLERGRRPHLRIQGSPSLGRVPWEALLVDENRRMVHEAEVSLLVPAGVRNAPSRRVSAWDPHGPVVAVLDPPVPGGMLAPVLGPAGTGAGLDALQERLGSRARGAEPLLGGAIDRVRLRALLADASRFLYVGHVSSSDHGLDVRMHLSDGPAHTGRAALLGAHRPLTAADIAFGAPEDDTDGGWLIPARVALMACDSGGDAGFAEPTALVAALVRGGAEHVTAARWTLPTDAGFARAAGEHAPAFSAAIDAVDAAQESADPVAALNAWQRACAETWARSGAVEHSPLMWAAISATWSPPPRHDP</sequence>
<accession>A0A0F0LDU8</accession>